<feature type="transmembrane region" description="Helical" evidence="1">
    <location>
        <begin position="25"/>
        <end position="50"/>
    </location>
</feature>
<keyword evidence="3" id="KW-1185">Reference proteome</keyword>
<proteinExistence type="predicted"/>
<dbReference type="eggNOG" id="arCOG08885">
    <property type="taxonomic scope" value="Archaea"/>
</dbReference>
<reference evidence="2 3" key="1">
    <citation type="journal article" date="2012" name="J. Bacteriol.">
        <title>Complete Genome Sequence of Desulfurococcus fermentans, a Hyperthermophilic Cellulolytic Crenarchaeon Isolated from a Freshwater Hot Spring in Kamchatka, Russia.</title>
        <authorList>
            <person name="Susanti D."/>
            <person name="Johnson E.F."/>
            <person name="Rodriguez J.R."/>
            <person name="Anderson I."/>
            <person name="Perevalova A.A."/>
            <person name="Kyrpides N."/>
            <person name="Lucas S."/>
            <person name="Han J."/>
            <person name="Lapidus A."/>
            <person name="Cheng J.F."/>
            <person name="Goodwin L."/>
            <person name="Pitluck S."/>
            <person name="Mavrommatis K."/>
            <person name="Peters L."/>
            <person name="Land M.L."/>
            <person name="Hauser L."/>
            <person name="Gopalan V."/>
            <person name="Chan P.P."/>
            <person name="Lowe T.M."/>
            <person name="Atomi H."/>
            <person name="Bonch-Osmolovskaya E.A."/>
            <person name="Woyke T."/>
            <person name="Mukhopadhyay B."/>
        </authorList>
    </citation>
    <scope>NUCLEOTIDE SEQUENCE [LARGE SCALE GENOMIC DNA]</scope>
    <source>
        <strain evidence="2 3">DSM 16532</strain>
    </source>
</reference>
<keyword evidence="1" id="KW-0812">Transmembrane</keyword>
<keyword evidence="1" id="KW-1133">Transmembrane helix</keyword>
<gene>
    <name evidence="2" type="ORF">Desfe_0064</name>
</gene>
<organism evidence="2 3">
    <name type="scientific">Desulfurococcus amylolyticus DSM 16532</name>
    <dbReference type="NCBI Taxonomy" id="768672"/>
    <lineage>
        <taxon>Archaea</taxon>
        <taxon>Thermoproteota</taxon>
        <taxon>Thermoprotei</taxon>
        <taxon>Desulfurococcales</taxon>
        <taxon>Desulfurococcaceae</taxon>
        <taxon>Desulfurococcus</taxon>
    </lineage>
</organism>
<dbReference type="Proteomes" id="UP000006175">
    <property type="component" value="Chromosome"/>
</dbReference>
<dbReference type="GeneID" id="13062395"/>
<dbReference type="OrthoDB" id="378298at2157"/>
<dbReference type="RefSeq" id="WP_014766882.1">
    <property type="nucleotide sequence ID" value="NC_018001.1"/>
</dbReference>
<dbReference type="HOGENOM" id="CLU_191161_0_0_2"/>
<evidence type="ECO:0000313" key="2">
    <source>
        <dbReference type="EMBL" id="AFL65977.1"/>
    </source>
</evidence>
<keyword evidence="1" id="KW-0472">Membrane</keyword>
<accession>I3XPV3</accession>
<dbReference type="AlphaFoldDB" id="I3XPV3"/>
<dbReference type="KEGG" id="dfd:Desfe_0064"/>
<feature type="transmembrane region" description="Helical" evidence="1">
    <location>
        <begin position="62"/>
        <end position="80"/>
    </location>
</feature>
<evidence type="ECO:0000313" key="3">
    <source>
        <dbReference type="Proteomes" id="UP000006175"/>
    </source>
</evidence>
<protein>
    <submittedName>
        <fullName evidence="2">Uncharacterized protein</fullName>
    </submittedName>
</protein>
<evidence type="ECO:0000256" key="1">
    <source>
        <dbReference type="SAM" id="Phobius"/>
    </source>
</evidence>
<dbReference type="EMBL" id="CP003321">
    <property type="protein sequence ID" value="AFL65977.1"/>
    <property type="molecule type" value="Genomic_DNA"/>
</dbReference>
<sequence length="81" mass="8847">MWIDKISNVLNGFFTVLSGINGVGVWLFLTGFTILMIIGLSIAITVLIRAVKEIPNLTVSQFIKLTVITAIVLMIIGIFIP</sequence>
<name>I3XPV3_DESAM</name>